<protein>
    <submittedName>
        <fullName evidence="1">Uncharacterized protein</fullName>
    </submittedName>
</protein>
<dbReference type="EMBL" id="FAOZ01000007">
    <property type="protein sequence ID" value="CUU56285.1"/>
    <property type="molecule type" value="Genomic_DNA"/>
</dbReference>
<evidence type="ECO:0000313" key="2">
    <source>
        <dbReference type="Proteomes" id="UP000198802"/>
    </source>
</evidence>
<dbReference type="AlphaFoldDB" id="A0A0S4QLH0"/>
<gene>
    <name evidence="1" type="ORF">Ga0074812_107169</name>
</gene>
<dbReference type="Proteomes" id="UP000198802">
    <property type="component" value="Unassembled WGS sequence"/>
</dbReference>
<accession>A0A0S4QLH0</accession>
<proteinExistence type="predicted"/>
<reference evidence="2" key="1">
    <citation type="submission" date="2015-11" db="EMBL/GenBank/DDBJ databases">
        <authorList>
            <person name="Varghese N."/>
        </authorList>
    </citation>
    <scope>NUCLEOTIDE SEQUENCE [LARGE SCALE GENOMIC DNA]</scope>
    <source>
        <strain evidence="2">DSM 45899</strain>
    </source>
</reference>
<organism evidence="1 2">
    <name type="scientific">Parafrankia irregularis</name>
    <dbReference type="NCBI Taxonomy" id="795642"/>
    <lineage>
        <taxon>Bacteria</taxon>
        <taxon>Bacillati</taxon>
        <taxon>Actinomycetota</taxon>
        <taxon>Actinomycetes</taxon>
        <taxon>Frankiales</taxon>
        <taxon>Frankiaceae</taxon>
        <taxon>Parafrankia</taxon>
    </lineage>
</organism>
<name>A0A0S4QLH0_9ACTN</name>
<sequence>MLVSDVENVILAPGRPGWLPAGRRWVEPATRLWDVGRSEAVQRASEWVTERMTGAAEAGRTWYIRVRAGRTLT</sequence>
<keyword evidence="2" id="KW-1185">Reference proteome</keyword>
<evidence type="ECO:0000313" key="1">
    <source>
        <dbReference type="EMBL" id="CUU56285.1"/>
    </source>
</evidence>